<dbReference type="InterPro" id="IPR036782">
    <property type="entry name" value="NE0471-like_N"/>
</dbReference>
<protein>
    <submittedName>
        <fullName evidence="1">Protein of uncharacterized function (DUF2442)</fullName>
    </submittedName>
</protein>
<organism evidence="1">
    <name type="scientific">uncultured Anaerotruncus sp</name>
    <dbReference type="NCBI Taxonomy" id="905011"/>
    <lineage>
        <taxon>Bacteria</taxon>
        <taxon>Bacillati</taxon>
        <taxon>Bacillota</taxon>
        <taxon>Clostridia</taxon>
        <taxon>Eubacteriales</taxon>
        <taxon>Oscillospiraceae</taxon>
        <taxon>Anaerotruncus</taxon>
        <taxon>environmental samples</taxon>
    </lineage>
</organism>
<proteinExistence type="predicted"/>
<dbReference type="Pfam" id="PF10387">
    <property type="entry name" value="DUF2442"/>
    <property type="match status" value="1"/>
</dbReference>
<dbReference type="EMBL" id="FMHG01000001">
    <property type="protein sequence ID" value="SCJ66231.1"/>
    <property type="molecule type" value="Genomic_DNA"/>
</dbReference>
<accession>A0A1C6I8T7</accession>
<dbReference type="AlphaFoldDB" id="A0A1C6I8T7"/>
<sequence>MKNNHIPRIVQAVPGEQYTVYCYFDDGKITVMDMAPFVGSGVFAPLADPGVFAGALTVLGGTVAWDLSGRRDPADCIDIDPVTLYEQPAASDPLGGAAIA</sequence>
<reference evidence="1" key="1">
    <citation type="submission" date="2015-09" db="EMBL/GenBank/DDBJ databases">
        <authorList>
            <consortium name="Pathogen Informatics"/>
        </authorList>
    </citation>
    <scope>NUCLEOTIDE SEQUENCE</scope>
    <source>
        <strain evidence="1">2789STDY5834896</strain>
    </source>
</reference>
<dbReference type="SUPFAM" id="SSF143880">
    <property type="entry name" value="NE0471 N-terminal domain-like"/>
    <property type="match status" value="1"/>
</dbReference>
<gene>
    <name evidence="1" type="ORF">SAMEA3545359_01311</name>
</gene>
<dbReference type="InterPro" id="IPR018841">
    <property type="entry name" value="DUF2442"/>
</dbReference>
<name>A0A1C6I8T7_9FIRM</name>
<dbReference type="Gene3D" id="3.30.2020.10">
    <property type="entry name" value="NE0471-like N-terminal domain"/>
    <property type="match status" value="1"/>
</dbReference>
<evidence type="ECO:0000313" key="1">
    <source>
        <dbReference type="EMBL" id="SCJ66231.1"/>
    </source>
</evidence>